<dbReference type="GeneID" id="303562223"/>
<dbReference type="Proteomes" id="UP001055437">
    <property type="component" value="Chromosome"/>
</dbReference>
<organism evidence="2 3">
    <name type="scientific">Clostridium septicum</name>
    <dbReference type="NCBI Taxonomy" id="1504"/>
    <lineage>
        <taxon>Bacteria</taxon>
        <taxon>Bacillati</taxon>
        <taxon>Bacillota</taxon>
        <taxon>Clostridia</taxon>
        <taxon>Eubacteriales</taxon>
        <taxon>Clostridiaceae</taxon>
        <taxon>Clostridium</taxon>
    </lineage>
</organism>
<proteinExistence type="predicted"/>
<evidence type="ECO:0000313" key="2">
    <source>
        <dbReference type="EMBL" id="USS00538.1"/>
    </source>
</evidence>
<feature type="domain" description="DUF6985" evidence="1">
    <location>
        <begin position="15"/>
        <end position="156"/>
    </location>
</feature>
<dbReference type="InterPro" id="IPR054254">
    <property type="entry name" value="DUF6985"/>
</dbReference>
<name>A0ABY5AZ38_CLOSE</name>
<accession>A0ABY5AZ38</accession>
<protein>
    <recommendedName>
        <fullName evidence="1">DUF6985 domain-containing protein</fullName>
    </recommendedName>
</protein>
<dbReference type="Pfam" id="PF22481">
    <property type="entry name" value="DUF6985"/>
    <property type="match status" value="1"/>
</dbReference>
<dbReference type="EMBL" id="CP099799">
    <property type="protein sequence ID" value="USS00538.1"/>
    <property type="molecule type" value="Genomic_DNA"/>
</dbReference>
<sequence>MLIPNVEFINGIWRGKIQLNSWSNFFEDVKYIDLNLGGDSKVEKIEDRHKLAYEYIISNQEKLLSLILNELMERYPIMQEEYGYDEDELEEYMPNVNNIIDFKNILNPKRIYILNIENEGVAYVGFHFMCLWDEEHDFGVMMHKEKIVKMGGSDSAFLSWIAEEDKSNSELDK</sequence>
<evidence type="ECO:0000259" key="1">
    <source>
        <dbReference type="Pfam" id="PF22481"/>
    </source>
</evidence>
<gene>
    <name evidence="2" type="ORF">NH397_13780</name>
</gene>
<dbReference type="RefSeq" id="WP_205687135.1">
    <property type="nucleotide sequence ID" value="NZ_CP023671.1"/>
</dbReference>
<keyword evidence="3" id="KW-1185">Reference proteome</keyword>
<reference evidence="2" key="1">
    <citation type="submission" date="2022-06" db="EMBL/GenBank/DDBJ databases">
        <authorList>
            <person name="Holder M.E."/>
            <person name="Ajami N.J."/>
            <person name="Petrosino J.F."/>
        </authorList>
    </citation>
    <scope>NUCLEOTIDE SEQUENCE</scope>
    <source>
        <strain evidence="2">RMA 8861</strain>
    </source>
</reference>
<evidence type="ECO:0000313" key="3">
    <source>
        <dbReference type="Proteomes" id="UP001055437"/>
    </source>
</evidence>